<dbReference type="SUPFAM" id="SSF53474">
    <property type="entry name" value="alpha/beta-Hydrolases"/>
    <property type="match status" value="1"/>
</dbReference>
<comment type="caution">
    <text evidence="3">The sequence shown here is derived from an EMBL/GenBank/DDBJ whole genome shotgun (WGS) entry which is preliminary data.</text>
</comment>
<keyword evidence="4" id="KW-1185">Reference proteome</keyword>
<dbReference type="InterPro" id="IPR029058">
    <property type="entry name" value="AB_hydrolase_fold"/>
</dbReference>
<evidence type="ECO:0000313" key="3">
    <source>
        <dbReference type="EMBL" id="MFD1514406.1"/>
    </source>
</evidence>
<evidence type="ECO:0000256" key="1">
    <source>
        <dbReference type="SAM" id="MobiDB-lite"/>
    </source>
</evidence>
<keyword evidence="3" id="KW-0378">Hydrolase</keyword>
<dbReference type="PANTHER" id="PTHR45763">
    <property type="entry name" value="HYDROLASE, ALPHA/BETA FOLD FAMILY PROTEIN, EXPRESSED-RELATED"/>
    <property type="match status" value="1"/>
</dbReference>
<organism evidence="3 4">
    <name type="scientific">Halomarina rubra</name>
    <dbReference type="NCBI Taxonomy" id="2071873"/>
    <lineage>
        <taxon>Archaea</taxon>
        <taxon>Methanobacteriati</taxon>
        <taxon>Methanobacteriota</taxon>
        <taxon>Stenosarchaea group</taxon>
        <taxon>Halobacteria</taxon>
        <taxon>Halobacteriales</taxon>
        <taxon>Natronomonadaceae</taxon>
        <taxon>Halomarina</taxon>
    </lineage>
</organism>
<feature type="compositionally biased region" description="Basic and acidic residues" evidence="1">
    <location>
        <begin position="11"/>
        <end position="20"/>
    </location>
</feature>
<dbReference type="PANTHER" id="PTHR45763:SF46">
    <property type="entry name" value="AB HYDROLASE-1 DOMAIN-CONTAINING PROTEIN"/>
    <property type="match status" value="1"/>
</dbReference>
<dbReference type="InterPro" id="IPR000073">
    <property type="entry name" value="AB_hydrolase_1"/>
</dbReference>
<sequence length="303" mass="33483">MTPPTDSPLARSERQLRDDSALELEDGRSLQYREHGSRDDTTVLFFHGTPGSRVCIPTIDTTSNTDVHLITVDRPGYGQSTEHRDRALSDWAADISELTDTLGIDEFAVVGLSGGGPHALACGASLPSRVQSVGVISGMAPVRWGTTRGMSTFNRFGFLVARYLPALLPFVLRPMARRSQSDPTLVIDAARSRYAEPDQSLLDDATIRRCMTSELTAAYQQGVRGHVDDLVALSQDWGFDVGDIDVPVRLWHGGKDRNAPFSMAERLARHIPQSELRAFPDEGHLLVYRHFETILRSLVQTSR</sequence>
<feature type="domain" description="AB hydrolase-1" evidence="2">
    <location>
        <begin position="42"/>
        <end position="288"/>
    </location>
</feature>
<dbReference type="RefSeq" id="WP_369694244.1">
    <property type="nucleotide sequence ID" value="NZ_JALXFV010000007.1"/>
</dbReference>
<dbReference type="Proteomes" id="UP001597187">
    <property type="component" value="Unassembled WGS sequence"/>
</dbReference>
<gene>
    <name evidence="3" type="ORF">ACFSBT_14080</name>
</gene>
<dbReference type="Pfam" id="PF00561">
    <property type="entry name" value="Abhydrolase_1"/>
    <property type="match status" value="1"/>
</dbReference>
<accession>A0ABD6AX66</accession>
<dbReference type="GO" id="GO:0016787">
    <property type="term" value="F:hydrolase activity"/>
    <property type="evidence" value="ECO:0007669"/>
    <property type="project" value="UniProtKB-KW"/>
</dbReference>
<protein>
    <submittedName>
        <fullName evidence="3">Alpha/beta fold hydrolase</fullName>
    </submittedName>
</protein>
<dbReference type="EMBL" id="JBHUDC010000007">
    <property type="protein sequence ID" value="MFD1514406.1"/>
    <property type="molecule type" value="Genomic_DNA"/>
</dbReference>
<dbReference type="AlphaFoldDB" id="A0ABD6AX66"/>
<dbReference type="Gene3D" id="3.40.50.1820">
    <property type="entry name" value="alpha/beta hydrolase"/>
    <property type="match status" value="1"/>
</dbReference>
<evidence type="ECO:0000259" key="2">
    <source>
        <dbReference type="Pfam" id="PF00561"/>
    </source>
</evidence>
<evidence type="ECO:0000313" key="4">
    <source>
        <dbReference type="Proteomes" id="UP001597187"/>
    </source>
</evidence>
<proteinExistence type="predicted"/>
<feature type="region of interest" description="Disordered" evidence="1">
    <location>
        <begin position="1"/>
        <end position="20"/>
    </location>
</feature>
<name>A0ABD6AX66_9EURY</name>
<reference evidence="3 4" key="1">
    <citation type="journal article" date="2019" name="Int. J. Syst. Evol. Microbiol.">
        <title>The Global Catalogue of Microorganisms (GCM) 10K type strain sequencing project: providing services to taxonomists for standard genome sequencing and annotation.</title>
        <authorList>
            <consortium name="The Broad Institute Genomics Platform"/>
            <consortium name="The Broad Institute Genome Sequencing Center for Infectious Disease"/>
            <person name="Wu L."/>
            <person name="Ma J."/>
        </authorList>
    </citation>
    <scope>NUCLEOTIDE SEQUENCE [LARGE SCALE GENOMIC DNA]</scope>
    <source>
        <strain evidence="3 4">CGMCC 1.12563</strain>
    </source>
</reference>